<dbReference type="RefSeq" id="WP_181377360.1">
    <property type="nucleotide sequence ID" value="NZ_KM659092.1"/>
</dbReference>
<keyword evidence="1" id="KW-0614">Plasmid</keyword>
<dbReference type="EMBL" id="KM659092">
    <property type="protein sequence ID" value="AJW30031.1"/>
    <property type="molecule type" value="Genomic_DNA"/>
</dbReference>
<protein>
    <submittedName>
        <fullName evidence="1">Uncharacterized protein</fullName>
    </submittedName>
</protein>
<name>A0A0D5A1H4_9HYPH</name>
<proteinExistence type="predicted"/>
<evidence type="ECO:0000313" key="1">
    <source>
        <dbReference type="EMBL" id="AJW30031.1"/>
    </source>
</evidence>
<reference evidence="1" key="1">
    <citation type="submission" date="2014-09" db="EMBL/GenBank/DDBJ databases">
        <title>The mobilome of the heavy metals and metalloids hypertolerant bacteria from the Lubin copper mine (Poland).</title>
        <authorList>
            <person name="Dziewit L."/>
            <person name="Bartosik D."/>
        </authorList>
    </citation>
    <scope>NUCLEOTIDE SEQUENCE</scope>
    <source>
        <plasmid evidence="1">pLM19O2</plasmid>
    </source>
</reference>
<dbReference type="AlphaFoldDB" id="A0A0D5A1H4"/>
<gene>
    <name evidence="1" type="ORF">pLM19O2_p86</name>
</gene>
<organism evidence="1">
    <name type="scientific">Ochrobactrum sp. LM19</name>
    <dbReference type="NCBI Taxonomy" id="1449781"/>
    <lineage>
        <taxon>Bacteria</taxon>
        <taxon>Pseudomonadati</taxon>
        <taxon>Pseudomonadota</taxon>
        <taxon>Alphaproteobacteria</taxon>
        <taxon>Hyphomicrobiales</taxon>
        <taxon>Brucellaceae</taxon>
        <taxon>Brucella/Ochrobactrum group</taxon>
        <taxon>Ochrobactrum</taxon>
    </lineage>
</organism>
<sequence>MEDVSPMETNTCGKFTISLIKGLRLTATHKRAIALLLERGWMDGHSRLTEYRILPVADGIYKVAITKAERDERNQLQQRTMLLTIRATARTCLQSAA</sequence>
<geneLocation type="plasmid" evidence="1">
    <name>pLM19O2</name>
</geneLocation>
<accession>A0A0D5A1H4</accession>